<gene>
    <name evidence="1" type="ORF">QO018_004014</name>
</gene>
<evidence type="ECO:0000313" key="2">
    <source>
        <dbReference type="Proteomes" id="UP001244552"/>
    </source>
</evidence>
<name>A0ABU0MNT2_9PROT</name>
<evidence type="ECO:0000313" key="1">
    <source>
        <dbReference type="EMBL" id="MDQ0535136.1"/>
    </source>
</evidence>
<dbReference type="InterPro" id="IPR009752">
    <property type="entry name" value="Phage_Mu_GpJ"/>
</dbReference>
<sequence>MPYVTKSDLVLRYSQTKLRELTDREAPYQDAIVDTVLDQAIASAASVIDGYLSGRYTLPLAQVPAMLTDVAARLAYAALHLDTAPEKVTADYQAAMRTLRDIAGGTVRLDVGGTAAPAAPADGIEVVASDRVFGRVGLRGW</sequence>
<keyword evidence="2" id="KW-1185">Reference proteome</keyword>
<dbReference type="RefSeq" id="WP_209985227.1">
    <property type="nucleotide sequence ID" value="NZ_JAGINO010000016.1"/>
</dbReference>
<proteinExistence type="predicted"/>
<dbReference type="Proteomes" id="UP001244552">
    <property type="component" value="Unassembled WGS sequence"/>
</dbReference>
<dbReference type="Pfam" id="PF07030">
    <property type="entry name" value="Phage_Mu_Gp36"/>
    <property type="match status" value="1"/>
</dbReference>
<protein>
    <submittedName>
        <fullName evidence="1">Phage gp36-like protein</fullName>
    </submittedName>
</protein>
<accession>A0ABU0MNT2</accession>
<reference evidence="1 2" key="1">
    <citation type="submission" date="2023-07" db="EMBL/GenBank/DDBJ databases">
        <title>Genomic Encyclopedia of Type Strains, Phase IV (KMG-IV): sequencing the most valuable type-strain genomes for metagenomic binning, comparative biology and taxonomic classification.</title>
        <authorList>
            <person name="Goeker M."/>
        </authorList>
    </citation>
    <scope>NUCLEOTIDE SEQUENCE [LARGE SCALE GENOMIC DNA]</scope>
    <source>
        <strain evidence="1 2">DSM 19922</strain>
    </source>
</reference>
<dbReference type="EMBL" id="JAUSVU010000016">
    <property type="protein sequence ID" value="MDQ0535136.1"/>
    <property type="molecule type" value="Genomic_DNA"/>
</dbReference>
<comment type="caution">
    <text evidence="1">The sequence shown here is derived from an EMBL/GenBank/DDBJ whole genome shotgun (WGS) entry which is preliminary data.</text>
</comment>
<organism evidence="1 2">
    <name type="scientific">Azospirillum picis</name>
    <dbReference type="NCBI Taxonomy" id="488438"/>
    <lineage>
        <taxon>Bacteria</taxon>
        <taxon>Pseudomonadati</taxon>
        <taxon>Pseudomonadota</taxon>
        <taxon>Alphaproteobacteria</taxon>
        <taxon>Rhodospirillales</taxon>
        <taxon>Azospirillaceae</taxon>
        <taxon>Azospirillum</taxon>
    </lineage>
</organism>